<dbReference type="InterPro" id="IPR046342">
    <property type="entry name" value="CBS_dom_sf"/>
</dbReference>
<gene>
    <name evidence="13" type="ORF">DFE_0180</name>
</gene>
<name>A0A2Z6AUP6_9BACT</name>
<evidence type="ECO:0000259" key="12">
    <source>
        <dbReference type="PROSITE" id="PS51371"/>
    </source>
</evidence>
<organism evidence="13 14">
    <name type="scientific">Desulfovibrio ferrophilus</name>
    <dbReference type="NCBI Taxonomy" id="241368"/>
    <lineage>
        <taxon>Bacteria</taxon>
        <taxon>Pseudomonadati</taxon>
        <taxon>Thermodesulfobacteriota</taxon>
        <taxon>Desulfovibrionia</taxon>
        <taxon>Desulfovibrionales</taxon>
        <taxon>Desulfovibrionaceae</taxon>
        <taxon>Desulfovibrio</taxon>
    </lineage>
</organism>
<evidence type="ECO:0000256" key="10">
    <source>
        <dbReference type="PROSITE-ProRule" id="PRU00703"/>
    </source>
</evidence>
<evidence type="ECO:0000313" key="14">
    <source>
        <dbReference type="Proteomes" id="UP000269883"/>
    </source>
</evidence>
<dbReference type="InterPro" id="IPR000644">
    <property type="entry name" value="CBS_dom"/>
</dbReference>
<keyword evidence="6 11" id="KW-0472">Membrane</keyword>
<dbReference type="GO" id="GO:0034707">
    <property type="term" value="C:chloride channel complex"/>
    <property type="evidence" value="ECO:0007669"/>
    <property type="project" value="UniProtKB-KW"/>
</dbReference>
<feature type="transmembrane region" description="Helical" evidence="11">
    <location>
        <begin position="322"/>
        <end position="341"/>
    </location>
</feature>
<feature type="transmembrane region" description="Helical" evidence="11">
    <location>
        <begin position="154"/>
        <end position="177"/>
    </location>
</feature>
<keyword evidence="10" id="KW-0129">CBS domain</keyword>
<proteinExistence type="predicted"/>
<accession>A0A2Z6AUP6</accession>
<dbReference type="KEGG" id="dfl:DFE_0180"/>
<evidence type="ECO:0000256" key="5">
    <source>
        <dbReference type="ARBA" id="ARBA00023065"/>
    </source>
</evidence>
<feature type="transmembrane region" description="Helical" evidence="11">
    <location>
        <begin position="384"/>
        <end position="404"/>
    </location>
</feature>
<dbReference type="OrthoDB" id="9767361at2"/>
<dbReference type="Pfam" id="PF00654">
    <property type="entry name" value="Voltage_CLC"/>
    <property type="match status" value="1"/>
</dbReference>
<dbReference type="PANTHER" id="PTHR43427">
    <property type="entry name" value="CHLORIDE CHANNEL PROTEIN CLC-E"/>
    <property type="match status" value="1"/>
</dbReference>
<evidence type="ECO:0000256" key="1">
    <source>
        <dbReference type="ARBA" id="ARBA00004141"/>
    </source>
</evidence>
<dbReference type="CDD" id="cd00400">
    <property type="entry name" value="Voltage_gated_ClC"/>
    <property type="match status" value="1"/>
</dbReference>
<keyword evidence="9" id="KW-0407">Ion channel</keyword>
<evidence type="ECO:0000256" key="9">
    <source>
        <dbReference type="ARBA" id="ARBA00023303"/>
    </source>
</evidence>
<dbReference type="SUPFAM" id="SSF54631">
    <property type="entry name" value="CBS-domain pair"/>
    <property type="match status" value="1"/>
</dbReference>
<feature type="transmembrane region" description="Helical" evidence="11">
    <location>
        <begin position="264"/>
        <end position="285"/>
    </location>
</feature>
<evidence type="ECO:0000256" key="2">
    <source>
        <dbReference type="ARBA" id="ARBA00022448"/>
    </source>
</evidence>
<dbReference type="Pfam" id="PF00571">
    <property type="entry name" value="CBS"/>
    <property type="match status" value="2"/>
</dbReference>
<dbReference type="Gene3D" id="3.10.580.10">
    <property type="entry name" value="CBS-domain"/>
    <property type="match status" value="1"/>
</dbReference>
<feature type="transmembrane region" description="Helical" evidence="11">
    <location>
        <begin position="353"/>
        <end position="378"/>
    </location>
</feature>
<dbReference type="GO" id="GO:0005254">
    <property type="term" value="F:chloride channel activity"/>
    <property type="evidence" value="ECO:0007669"/>
    <property type="project" value="UniProtKB-KW"/>
</dbReference>
<keyword evidence="8" id="KW-0868">Chloride</keyword>
<feature type="transmembrane region" description="Helical" evidence="11">
    <location>
        <begin position="224"/>
        <end position="244"/>
    </location>
</feature>
<comment type="subcellular location">
    <subcellularLocation>
        <location evidence="1">Membrane</location>
        <topology evidence="1">Multi-pass membrane protein</topology>
    </subcellularLocation>
</comment>
<keyword evidence="7" id="KW-0869">Chloride channel</keyword>
<evidence type="ECO:0000256" key="11">
    <source>
        <dbReference type="SAM" id="Phobius"/>
    </source>
</evidence>
<feature type="transmembrane region" description="Helical" evidence="11">
    <location>
        <begin position="7"/>
        <end position="29"/>
    </location>
</feature>
<evidence type="ECO:0000256" key="6">
    <source>
        <dbReference type="ARBA" id="ARBA00023136"/>
    </source>
</evidence>
<evidence type="ECO:0000256" key="3">
    <source>
        <dbReference type="ARBA" id="ARBA00022692"/>
    </source>
</evidence>
<dbReference type="SMART" id="SM00116">
    <property type="entry name" value="CBS"/>
    <property type="match status" value="2"/>
</dbReference>
<evidence type="ECO:0000256" key="8">
    <source>
        <dbReference type="ARBA" id="ARBA00023214"/>
    </source>
</evidence>
<keyword evidence="3 11" id="KW-0812">Transmembrane</keyword>
<feature type="domain" description="CBS" evidence="12">
    <location>
        <begin position="439"/>
        <end position="497"/>
    </location>
</feature>
<feature type="transmembrane region" description="Helical" evidence="11">
    <location>
        <begin position="297"/>
        <end position="316"/>
    </location>
</feature>
<keyword evidence="14" id="KW-1185">Reference proteome</keyword>
<keyword evidence="2" id="KW-0813">Transport</keyword>
<dbReference type="PRINTS" id="PR00762">
    <property type="entry name" value="CLCHANNEL"/>
</dbReference>
<keyword evidence="5" id="KW-0406">Ion transport</keyword>
<evidence type="ECO:0000313" key="13">
    <source>
        <dbReference type="EMBL" id="BBD06906.1"/>
    </source>
</evidence>
<dbReference type="InterPro" id="IPR014743">
    <property type="entry name" value="Cl-channel_core"/>
</dbReference>
<dbReference type="SUPFAM" id="SSF81340">
    <property type="entry name" value="Clc chloride channel"/>
    <property type="match status" value="1"/>
</dbReference>
<feature type="transmembrane region" description="Helical" evidence="11">
    <location>
        <begin position="55"/>
        <end position="74"/>
    </location>
</feature>
<reference evidence="13 14" key="1">
    <citation type="journal article" date="2018" name="Sci. Adv.">
        <title>Multi-heme cytochromes provide a pathway for survival in energy-limited environments.</title>
        <authorList>
            <person name="Deng X."/>
            <person name="Dohmae N."/>
            <person name="Nealson K.H."/>
            <person name="Hashimoto K."/>
            <person name="Okamoto A."/>
        </authorList>
    </citation>
    <scope>NUCLEOTIDE SEQUENCE [LARGE SCALE GENOMIC DNA]</scope>
    <source>
        <strain evidence="13 14">IS5</strain>
    </source>
</reference>
<dbReference type="Gene3D" id="1.10.3080.10">
    <property type="entry name" value="Clc chloride channel"/>
    <property type="match status" value="1"/>
</dbReference>
<dbReference type="AlphaFoldDB" id="A0A2Z6AUP6"/>
<feature type="transmembrane region" description="Helical" evidence="11">
    <location>
        <begin position="183"/>
        <end position="203"/>
    </location>
</feature>
<dbReference type="FunFam" id="1.10.3080.10:FF:000018">
    <property type="entry name" value="Chloride transporter, ClC family"/>
    <property type="match status" value="1"/>
</dbReference>
<dbReference type="PANTHER" id="PTHR43427:SF6">
    <property type="entry name" value="CHLORIDE CHANNEL PROTEIN CLC-E"/>
    <property type="match status" value="1"/>
</dbReference>
<dbReference type="PROSITE" id="PS51371">
    <property type="entry name" value="CBS"/>
    <property type="match status" value="2"/>
</dbReference>
<dbReference type="EMBL" id="AP017378">
    <property type="protein sequence ID" value="BBD06906.1"/>
    <property type="molecule type" value="Genomic_DNA"/>
</dbReference>
<dbReference type="InterPro" id="IPR050368">
    <property type="entry name" value="ClC-type_chloride_channel"/>
</dbReference>
<protein>
    <submittedName>
        <fullName evidence="13">Cl-channel voltage-gated family protein</fullName>
    </submittedName>
</protein>
<sequence>MEQHIYNLLLAIFIGALSGWGAILFQHILQGTQFAFYQNSHDILTFHGSVSPWKLALLPAVGGLLVGLVVHFGASEAKGHGVPEVMAALALQGGRIRKRVALIKILASAICIGSGGSSGREGPMVQIGSSIGSSVGQLAGVTVMHQRTMVGCGAAAGIAATFNAPIAGVLFALEIIIGDFGLMSFSPVVIASVTATAISRSYWGDLPNFSIPTYEIHTLWEFGIYPLLGVLAAFAAVAFIIVLYKAEDVFEKLPLPEWLKPALGGLLLGLIVLQWPEAFGVGYGTMNMALHSQMTGLMLLSLIFVKIAATSLTLGSGGSGGIFAPSLFIGAMTGGAFGWAAGQLFPGIAPPGAYALVGMGAVVAGTTHAPITAILIIFEMTGDYKIILPMMITCILATIVASALKRDSIYTLKLRRRGIDISGGMEQNILRALKVKRFMTSEVTTVPESMPLIDIILTFKNDNVPYLHVTGKTGQLTGIISFRDIRPLLREDGLHYLVIARDVGTRDLVTVTPSDDIQKAMRIMSARGISQLPVVESSGTGHVVGALRQKDVLMAYDKAIIRRELEDF</sequence>
<keyword evidence="4 11" id="KW-1133">Transmembrane helix</keyword>
<feature type="domain" description="CBS" evidence="12">
    <location>
        <begin position="504"/>
        <end position="565"/>
    </location>
</feature>
<evidence type="ECO:0000256" key="4">
    <source>
        <dbReference type="ARBA" id="ARBA00022989"/>
    </source>
</evidence>
<dbReference type="InterPro" id="IPR001807">
    <property type="entry name" value="ClC"/>
</dbReference>
<dbReference type="Proteomes" id="UP000269883">
    <property type="component" value="Chromosome"/>
</dbReference>
<evidence type="ECO:0000256" key="7">
    <source>
        <dbReference type="ARBA" id="ARBA00023173"/>
    </source>
</evidence>